<proteinExistence type="predicted"/>
<name>A0A645JJC8_9ZZZZ</name>
<dbReference type="SMART" id="SM00347">
    <property type="entry name" value="HTH_MARR"/>
    <property type="match status" value="1"/>
</dbReference>
<dbReference type="AlphaFoldDB" id="A0A645JJC8"/>
<reference evidence="2" key="1">
    <citation type="submission" date="2019-08" db="EMBL/GenBank/DDBJ databases">
        <authorList>
            <person name="Kucharzyk K."/>
            <person name="Murdoch R.W."/>
            <person name="Higgins S."/>
            <person name="Loffler F."/>
        </authorList>
    </citation>
    <scope>NUCLEOTIDE SEQUENCE</scope>
</reference>
<dbReference type="Gene3D" id="1.10.10.10">
    <property type="entry name" value="Winged helix-like DNA-binding domain superfamily/Winged helix DNA-binding domain"/>
    <property type="match status" value="1"/>
</dbReference>
<protein>
    <recommendedName>
        <fullName evidence="1">HTH marR-type domain-containing protein</fullName>
    </recommendedName>
</protein>
<dbReference type="GO" id="GO:0003700">
    <property type="term" value="F:DNA-binding transcription factor activity"/>
    <property type="evidence" value="ECO:0007669"/>
    <property type="project" value="InterPro"/>
</dbReference>
<accession>A0A645JJC8</accession>
<dbReference type="PANTHER" id="PTHR33164">
    <property type="entry name" value="TRANSCRIPTIONAL REGULATOR, MARR FAMILY"/>
    <property type="match status" value="1"/>
</dbReference>
<evidence type="ECO:0000313" key="2">
    <source>
        <dbReference type="EMBL" id="MPN63785.1"/>
    </source>
</evidence>
<dbReference type="EMBL" id="VSSQ01143690">
    <property type="protein sequence ID" value="MPN63785.1"/>
    <property type="molecule type" value="Genomic_DNA"/>
</dbReference>
<sequence length="126" mass="14414">MDVIQREFNVPLSHVQVMAMLNDFGSMNVSEISRRLGIAKPNITPLIDRLIEEHYVERKRDENDRRMVNVSICPEGQNRLLEIRAKMRDLVGEWAISLSNTDLRQLNDSLATINGVLGANLQKNKD</sequence>
<gene>
    <name evidence="2" type="ORF">SDC9_211551</name>
</gene>
<organism evidence="2">
    <name type="scientific">bioreactor metagenome</name>
    <dbReference type="NCBI Taxonomy" id="1076179"/>
    <lineage>
        <taxon>unclassified sequences</taxon>
        <taxon>metagenomes</taxon>
        <taxon>ecological metagenomes</taxon>
    </lineage>
</organism>
<dbReference type="Pfam" id="PF01047">
    <property type="entry name" value="MarR"/>
    <property type="match status" value="1"/>
</dbReference>
<dbReference type="SUPFAM" id="SSF46785">
    <property type="entry name" value="Winged helix' DNA-binding domain"/>
    <property type="match status" value="1"/>
</dbReference>
<dbReference type="PRINTS" id="PR00598">
    <property type="entry name" value="HTHMARR"/>
</dbReference>
<feature type="domain" description="HTH marR-type" evidence="1">
    <location>
        <begin position="1"/>
        <end position="115"/>
    </location>
</feature>
<evidence type="ECO:0000259" key="1">
    <source>
        <dbReference type="PROSITE" id="PS50995"/>
    </source>
</evidence>
<dbReference type="PANTHER" id="PTHR33164:SF96">
    <property type="entry name" value="MARR-FAMILY TRANSCRIPTIONAL REGULATOR"/>
    <property type="match status" value="1"/>
</dbReference>
<dbReference type="CDD" id="cd00090">
    <property type="entry name" value="HTH_ARSR"/>
    <property type="match status" value="1"/>
</dbReference>
<comment type="caution">
    <text evidence="2">The sequence shown here is derived from an EMBL/GenBank/DDBJ whole genome shotgun (WGS) entry which is preliminary data.</text>
</comment>
<dbReference type="InterPro" id="IPR036388">
    <property type="entry name" value="WH-like_DNA-bd_sf"/>
</dbReference>
<dbReference type="PROSITE" id="PS50995">
    <property type="entry name" value="HTH_MARR_2"/>
    <property type="match status" value="1"/>
</dbReference>
<dbReference type="GO" id="GO:0006950">
    <property type="term" value="P:response to stress"/>
    <property type="evidence" value="ECO:0007669"/>
    <property type="project" value="TreeGrafter"/>
</dbReference>
<dbReference type="InterPro" id="IPR011991">
    <property type="entry name" value="ArsR-like_HTH"/>
</dbReference>
<dbReference type="InterPro" id="IPR000835">
    <property type="entry name" value="HTH_MarR-typ"/>
</dbReference>
<dbReference type="InterPro" id="IPR036390">
    <property type="entry name" value="WH_DNA-bd_sf"/>
</dbReference>
<dbReference type="InterPro" id="IPR039422">
    <property type="entry name" value="MarR/SlyA-like"/>
</dbReference>